<dbReference type="PANTHER" id="PTHR24148:SF73">
    <property type="entry name" value="HET DOMAIN PROTEIN (AFU_ORTHOLOGUE AFUA_8G01020)"/>
    <property type="match status" value="1"/>
</dbReference>
<proteinExistence type="predicted"/>
<protein>
    <submittedName>
        <fullName evidence="2">HET-domain-containing protein</fullName>
    </submittedName>
</protein>
<gene>
    <name evidence="2" type="ORF">K444DRAFT_632864</name>
</gene>
<dbReference type="RefSeq" id="XP_024733369.1">
    <property type="nucleotide sequence ID" value="XM_024883531.1"/>
</dbReference>
<sequence length="588" mass="66018">MAYISLDLAQKQIRLLHLAPSLDHESRLECSFSLASFDGDVNYEALSYVWGDMTPVKPINLGGKEVLITKNLHSALSHLRYNDRERILWADALCINQSDMVERTHQVSLMSSIYSRANLVVAYLVDAWEGCEVAMDAFRQLGSDDSLHLVKPLTPSLSVHGMGLDSTQLRDHLIQFFRTPWWNRLWTVQEYALAKQVVFQSGSHVVCGQLMLDAEKSIFHHAISYGCCHQLLVDESGNVSLLLECLEILTSMDSIVKHRTARNIIHWISFFASREATDPRDKVYGLLGLAMGNDVGLVEADYSCSLWGVVYAVTVRFIERNQNLDILSYLVGKRSTQLPSFVPDWMNQSNFKMYSMRVDSLPLFSASGNSVAKFKEIASGKLAGTGIIVDTILDHCFSEGTWEEFLENCRLLFEVCQSPGSLYWHTGEQREVAWWLTVCGEMEISFGNTGPRYRRVRDLQGISAFQKWVSWLKTPSPLNKNLYTSDVAAVSTVISSTTYGRCFISTEKGYVGWAPKQCKKGDVVAVLAGGKVPYVLRPEASLNPSEESGDSRKYYSVLGDAYIRGIMDGEVVTELEDRGGNWEEIVLV</sequence>
<accession>A0A2J6T0B5</accession>
<dbReference type="Pfam" id="PF26639">
    <property type="entry name" value="Het-6_barrel"/>
    <property type="match status" value="1"/>
</dbReference>
<dbReference type="OrthoDB" id="3598674at2759"/>
<dbReference type="GeneID" id="36591608"/>
<evidence type="ECO:0000313" key="3">
    <source>
        <dbReference type="Proteomes" id="UP000235371"/>
    </source>
</evidence>
<evidence type="ECO:0000313" key="2">
    <source>
        <dbReference type="EMBL" id="PMD56465.1"/>
    </source>
</evidence>
<dbReference type="InterPro" id="IPR010730">
    <property type="entry name" value="HET"/>
</dbReference>
<dbReference type="InterPro" id="IPR052895">
    <property type="entry name" value="HetReg/Transcr_Mod"/>
</dbReference>
<evidence type="ECO:0000259" key="1">
    <source>
        <dbReference type="Pfam" id="PF06985"/>
    </source>
</evidence>
<dbReference type="AlphaFoldDB" id="A0A2J6T0B5"/>
<dbReference type="PANTHER" id="PTHR24148">
    <property type="entry name" value="ANKYRIN REPEAT DOMAIN-CONTAINING PROTEIN 39 HOMOLOG-RELATED"/>
    <property type="match status" value="1"/>
</dbReference>
<reference evidence="2 3" key="1">
    <citation type="submission" date="2016-04" db="EMBL/GenBank/DDBJ databases">
        <title>A degradative enzymes factory behind the ericoid mycorrhizal symbiosis.</title>
        <authorList>
            <consortium name="DOE Joint Genome Institute"/>
            <person name="Martino E."/>
            <person name="Morin E."/>
            <person name="Grelet G."/>
            <person name="Kuo A."/>
            <person name="Kohler A."/>
            <person name="Daghino S."/>
            <person name="Barry K."/>
            <person name="Choi C."/>
            <person name="Cichocki N."/>
            <person name="Clum A."/>
            <person name="Copeland A."/>
            <person name="Hainaut M."/>
            <person name="Haridas S."/>
            <person name="Labutti K."/>
            <person name="Lindquist E."/>
            <person name="Lipzen A."/>
            <person name="Khouja H.-R."/>
            <person name="Murat C."/>
            <person name="Ohm R."/>
            <person name="Olson A."/>
            <person name="Spatafora J."/>
            <person name="Veneault-Fourrey C."/>
            <person name="Henrissat B."/>
            <person name="Grigoriev I."/>
            <person name="Martin F."/>
            <person name="Perotto S."/>
        </authorList>
    </citation>
    <scope>NUCLEOTIDE SEQUENCE [LARGE SCALE GENOMIC DNA]</scope>
    <source>
        <strain evidence="2 3">E</strain>
    </source>
</reference>
<dbReference type="STRING" id="1095630.A0A2J6T0B5"/>
<dbReference type="InParanoid" id="A0A2J6T0B5"/>
<keyword evidence="3" id="KW-1185">Reference proteome</keyword>
<name>A0A2J6T0B5_9HELO</name>
<organism evidence="2 3">
    <name type="scientific">Hyaloscypha bicolor E</name>
    <dbReference type="NCBI Taxonomy" id="1095630"/>
    <lineage>
        <taxon>Eukaryota</taxon>
        <taxon>Fungi</taxon>
        <taxon>Dikarya</taxon>
        <taxon>Ascomycota</taxon>
        <taxon>Pezizomycotina</taxon>
        <taxon>Leotiomycetes</taxon>
        <taxon>Helotiales</taxon>
        <taxon>Hyaloscyphaceae</taxon>
        <taxon>Hyaloscypha</taxon>
        <taxon>Hyaloscypha bicolor</taxon>
    </lineage>
</organism>
<feature type="domain" description="Heterokaryon incompatibility" evidence="1">
    <location>
        <begin position="43"/>
        <end position="190"/>
    </location>
</feature>
<dbReference type="Proteomes" id="UP000235371">
    <property type="component" value="Unassembled WGS sequence"/>
</dbReference>
<dbReference type="EMBL" id="KZ613848">
    <property type="protein sequence ID" value="PMD56465.1"/>
    <property type="molecule type" value="Genomic_DNA"/>
</dbReference>
<dbReference type="Pfam" id="PF06985">
    <property type="entry name" value="HET"/>
    <property type="match status" value="1"/>
</dbReference>